<sequence>MSTFAFGFEGDDIDHDVEIDELDATSINAGIRQLDIAGKQNEGGEKAEVSLIEASRCDLDEMLSTLPSQMSYSMLSLISPQSSAMGLPGVAIPRREVFDIRAQLMAEDDADTNKNSELISGLEKGDLTPNVYEGGLKTWECAIDLAKLVAVEEVPSLLSEMAEGEGEDIHILELGAGTAIPSLSILHHLFSQPAPQSPPRRSIRFVFADYNAAVLRLVTVPNILLTWHTCHRRLNDPLQLEENVPPDPENGTDADNSLDRSNHFGSADNDEQPDLDIDPSLFSAFRDDLHARGISLSFISGAWSPAFVELALPKPNHSPSQRKRTNLLILASETIYSPSSLRAFSETLLALLRRGAELGPVSTSALPSEAVTKPAVADECAPGKSKTKALIAAKKVYFGVGGGVDEFLEVMKAVGRGCDDDDGGGGGGGGFS</sequence>
<evidence type="ECO:0000256" key="4">
    <source>
        <dbReference type="ARBA" id="ARBA00022490"/>
    </source>
</evidence>
<dbReference type="Gene3D" id="3.40.50.150">
    <property type="entry name" value="Vaccinia Virus protein VP39"/>
    <property type="match status" value="1"/>
</dbReference>
<keyword evidence="5" id="KW-0489">Methyltransferase</keyword>
<dbReference type="InterPro" id="IPR029063">
    <property type="entry name" value="SAM-dependent_MTases_sf"/>
</dbReference>
<evidence type="ECO:0000256" key="10">
    <source>
        <dbReference type="SAM" id="MobiDB-lite"/>
    </source>
</evidence>
<keyword evidence="8" id="KW-0539">Nucleus</keyword>
<gene>
    <name evidence="11" type="ORF">ACJ72_00923</name>
</gene>
<evidence type="ECO:0000256" key="7">
    <source>
        <dbReference type="ARBA" id="ARBA00022691"/>
    </source>
</evidence>
<evidence type="ECO:0000256" key="2">
    <source>
        <dbReference type="ARBA" id="ARBA00004496"/>
    </source>
</evidence>
<dbReference type="Proteomes" id="UP000091918">
    <property type="component" value="Unassembled WGS sequence"/>
</dbReference>
<dbReference type="InterPro" id="IPR019410">
    <property type="entry name" value="Methyltransf_16"/>
</dbReference>
<dbReference type="GO" id="GO:0005634">
    <property type="term" value="C:nucleus"/>
    <property type="evidence" value="ECO:0007669"/>
    <property type="project" value="UniProtKB-SubCell"/>
</dbReference>
<proteinExistence type="inferred from homology"/>
<evidence type="ECO:0000313" key="12">
    <source>
        <dbReference type="Proteomes" id="UP000091918"/>
    </source>
</evidence>
<evidence type="ECO:0000256" key="3">
    <source>
        <dbReference type="ARBA" id="ARBA00012533"/>
    </source>
</evidence>
<feature type="region of interest" description="Disordered" evidence="10">
    <location>
        <begin position="239"/>
        <end position="274"/>
    </location>
</feature>
<evidence type="ECO:0000256" key="9">
    <source>
        <dbReference type="ARBA" id="ARBA00038126"/>
    </source>
</evidence>
<evidence type="ECO:0000256" key="5">
    <source>
        <dbReference type="ARBA" id="ARBA00022603"/>
    </source>
</evidence>
<evidence type="ECO:0000256" key="8">
    <source>
        <dbReference type="ARBA" id="ARBA00023242"/>
    </source>
</evidence>
<dbReference type="AlphaFoldDB" id="A0A1B7P6Q1"/>
<keyword evidence="4" id="KW-0963">Cytoplasm</keyword>
<comment type="similarity">
    <text evidence="9">Belongs to the methyltransferase superfamily. METTL18 family.</text>
</comment>
<dbReference type="PANTHER" id="PTHR14614:SF39">
    <property type="entry name" value="HISTIDINE PROTEIN METHYLTRANSFERASE 1 HOMOLOG"/>
    <property type="match status" value="1"/>
</dbReference>
<dbReference type="OrthoDB" id="1723750at2759"/>
<accession>A0A1B7P6Q1</accession>
<dbReference type="EMBL" id="LGUA01000055">
    <property type="protein sequence ID" value="OAX84702.1"/>
    <property type="molecule type" value="Genomic_DNA"/>
</dbReference>
<dbReference type="GO" id="GO:0032259">
    <property type="term" value="P:methylation"/>
    <property type="evidence" value="ECO:0007669"/>
    <property type="project" value="UniProtKB-KW"/>
</dbReference>
<dbReference type="EC" id="2.1.1.85" evidence="3"/>
<keyword evidence="6" id="KW-0808">Transferase</keyword>
<dbReference type="GO" id="GO:0018064">
    <property type="term" value="F:protein-L-histidine N-tele-methyltransferase activity"/>
    <property type="evidence" value="ECO:0007669"/>
    <property type="project" value="UniProtKB-EC"/>
</dbReference>
<keyword evidence="7" id="KW-0949">S-adenosyl-L-methionine</keyword>
<name>A0A1B7P6Q1_9EURO</name>
<keyword evidence="12" id="KW-1185">Reference proteome</keyword>
<organism evidence="11 12">
    <name type="scientific">Emergomyces africanus</name>
    <dbReference type="NCBI Taxonomy" id="1955775"/>
    <lineage>
        <taxon>Eukaryota</taxon>
        <taxon>Fungi</taxon>
        <taxon>Dikarya</taxon>
        <taxon>Ascomycota</taxon>
        <taxon>Pezizomycotina</taxon>
        <taxon>Eurotiomycetes</taxon>
        <taxon>Eurotiomycetidae</taxon>
        <taxon>Onygenales</taxon>
        <taxon>Ajellomycetaceae</taxon>
        <taxon>Emergomyces</taxon>
    </lineage>
</organism>
<reference evidence="11 12" key="1">
    <citation type="submission" date="2015-07" db="EMBL/GenBank/DDBJ databases">
        <title>Emmonsia species relationships and genome sequence.</title>
        <authorList>
            <person name="Cuomo C.A."/>
            <person name="Schwartz I.S."/>
            <person name="Kenyon C."/>
            <person name="de Hoog G.S."/>
            <person name="Govender N.P."/>
            <person name="Botha A."/>
            <person name="Moreno L."/>
            <person name="de Vries M."/>
            <person name="Munoz J.F."/>
            <person name="Stielow J.B."/>
        </authorList>
    </citation>
    <scope>NUCLEOTIDE SEQUENCE [LARGE SCALE GENOMIC DNA]</scope>
    <source>
        <strain evidence="11 12">CBS 136260</strain>
    </source>
</reference>
<comment type="subcellular location">
    <subcellularLocation>
        <location evidence="2">Cytoplasm</location>
    </subcellularLocation>
    <subcellularLocation>
        <location evidence="1">Nucleus</location>
    </subcellularLocation>
</comment>
<protein>
    <recommendedName>
        <fullName evidence="3">protein-histidine N-methyltransferase</fullName>
        <ecNumber evidence="3">2.1.1.85</ecNumber>
    </recommendedName>
</protein>
<dbReference type="STRING" id="1658172.A0A1B7P6Q1"/>
<evidence type="ECO:0000256" key="1">
    <source>
        <dbReference type="ARBA" id="ARBA00004123"/>
    </source>
</evidence>
<evidence type="ECO:0000256" key="6">
    <source>
        <dbReference type="ARBA" id="ARBA00022679"/>
    </source>
</evidence>
<dbReference type="GO" id="GO:0005737">
    <property type="term" value="C:cytoplasm"/>
    <property type="evidence" value="ECO:0007669"/>
    <property type="project" value="UniProtKB-SubCell"/>
</dbReference>
<dbReference type="PANTHER" id="PTHR14614">
    <property type="entry name" value="HEPATOCELLULAR CARCINOMA-ASSOCIATED ANTIGEN"/>
    <property type="match status" value="1"/>
</dbReference>
<comment type="caution">
    <text evidence="11">The sequence shown here is derived from an EMBL/GenBank/DDBJ whole genome shotgun (WGS) entry which is preliminary data.</text>
</comment>
<evidence type="ECO:0000313" key="11">
    <source>
        <dbReference type="EMBL" id="OAX84702.1"/>
    </source>
</evidence>